<evidence type="ECO:0000313" key="1">
    <source>
        <dbReference type="Ensembl" id="ENSCABP00000020139.1"/>
    </source>
</evidence>
<organism evidence="1 2">
    <name type="scientific">Chelonoidis abingdonii</name>
    <name type="common">Abingdon island giant tortoise</name>
    <name type="synonym">Testudo abingdonii</name>
    <dbReference type="NCBI Taxonomy" id="106734"/>
    <lineage>
        <taxon>Eukaryota</taxon>
        <taxon>Metazoa</taxon>
        <taxon>Chordata</taxon>
        <taxon>Craniata</taxon>
        <taxon>Vertebrata</taxon>
        <taxon>Euteleostomi</taxon>
        <taxon>Archelosauria</taxon>
        <taxon>Testudinata</taxon>
        <taxon>Testudines</taxon>
        <taxon>Cryptodira</taxon>
        <taxon>Durocryptodira</taxon>
        <taxon>Testudinoidea</taxon>
        <taxon>Testudinidae</taxon>
        <taxon>Chelonoidis</taxon>
    </lineage>
</organism>
<keyword evidence="2" id="KW-1185">Reference proteome</keyword>
<dbReference type="Proteomes" id="UP000694404">
    <property type="component" value="Unplaced"/>
</dbReference>
<protein>
    <submittedName>
        <fullName evidence="1">Uncharacterized protein</fullName>
    </submittedName>
</protein>
<sequence length="86" mass="8958">MKGLTDTEQQRYSELFSLCCSPAPEGGSAPAPAAGGSKVGDLFRASQLPVDTLHQVGEPEGGGARLTTERVESLKQMSIPLTVEGI</sequence>
<proteinExistence type="predicted"/>
<reference evidence="1" key="1">
    <citation type="submission" date="2025-08" db="UniProtKB">
        <authorList>
            <consortium name="Ensembl"/>
        </authorList>
    </citation>
    <scope>IDENTIFICATION</scope>
</reference>
<accession>A0A8C0HAJ0</accession>
<evidence type="ECO:0000313" key="2">
    <source>
        <dbReference type="Proteomes" id="UP000694404"/>
    </source>
</evidence>
<name>A0A8C0HAJ0_CHEAB</name>
<reference evidence="1" key="2">
    <citation type="submission" date="2025-09" db="UniProtKB">
        <authorList>
            <consortium name="Ensembl"/>
        </authorList>
    </citation>
    <scope>IDENTIFICATION</scope>
</reference>
<dbReference type="AlphaFoldDB" id="A0A8C0HAJ0"/>
<dbReference type="Ensembl" id="ENSCABT00000022062.1">
    <property type="protein sequence ID" value="ENSCABP00000020139.1"/>
    <property type="gene ID" value="ENSCABG00000014860.1"/>
</dbReference>